<gene>
    <name evidence="1" type="ORF">RPERSI_LOCUS31426</name>
</gene>
<accession>A0ACA9SLD5</accession>
<reference evidence="1" key="1">
    <citation type="submission" date="2021-06" db="EMBL/GenBank/DDBJ databases">
        <authorList>
            <person name="Kallberg Y."/>
            <person name="Tangrot J."/>
            <person name="Rosling A."/>
        </authorList>
    </citation>
    <scope>NUCLEOTIDE SEQUENCE</scope>
    <source>
        <strain evidence="1">MA461A</strain>
    </source>
</reference>
<organism evidence="1 2">
    <name type="scientific">Racocetra persica</name>
    <dbReference type="NCBI Taxonomy" id="160502"/>
    <lineage>
        <taxon>Eukaryota</taxon>
        <taxon>Fungi</taxon>
        <taxon>Fungi incertae sedis</taxon>
        <taxon>Mucoromycota</taxon>
        <taxon>Glomeromycotina</taxon>
        <taxon>Glomeromycetes</taxon>
        <taxon>Diversisporales</taxon>
        <taxon>Gigasporaceae</taxon>
        <taxon>Racocetra</taxon>
    </lineage>
</organism>
<proteinExistence type="predicted"/>
<name>A0ACA9SLD5_9GLOM</name>
<evidence type="ECO:0000313" key="2">
    <source>
        <dbReference type="Proteomes" id="UP000789920"/>
    </source>
</evidence>
<comment type="caution">
    <text evidence="1">The sequence shown here is derived from an EMBL/GenBank/DDBJ whole genome shotgun (WGS) entry which is preliminary data.</text>
</comment>
<dbReference type="Proteomes" id="UP000789920">
    <property type="component" value="Unassembled WGS sequence"/>
</dbReference>
<feature type="non-terminal residue" evidence="1">
    <location>
        <position position="1"/>
    </location>
</feature>
<keyword evidence="2" id="KW-1185">Reference proteome</keyword>
<dbReference type="EMBL" id="CAJVQC010126693">
    <property type="protein sequence ID" value="CAG8840422.1"/>
    <property type="molecule type" value="Genomic_DNA"/>
</dbReference>
<protein>
    <submittedName>
        <fullName evidence="1">29428_t:CDS:1</fullName>
    </submittedName>
</protein>
<sequence>EVEFADEFLKKGGLKSLIEIINNSSGNTLAYALTSMQNLMEHDHGWDDLGSDFINK</sequence>
<evidence type="ECO:0000313" key="1">
    <source>
        <dbReference type="EMBL" id="CAG8840422.1"/>
    </source>
</evidence>
<feature type="non-terminal residue" evidence="1">
    <location>
        <position position="56"/>
    </location>
</feature>